<dbReference type="EMBL" id="JBHSXQ010000004">
    <property type="protein sequence ID" value="MFC6906174.1"/>
    <property type="molecule type" value="Genomic_DNA"/>
</dbReference>
<feature type="region of interest" description="Disordered" evidence="14">
    <location>
        <begin position="230"/>
        <end position="299"/>
    </location>
</feature>
<dbReference type="RefSeq" id="WP_340604729.1">
    <property type="nucleotide sequence ID" value="NZ_JBBMXV010000004.1"/>
</dbReference>
<dbReference type="GO" id="GO:0046872">
    <property type="term" value="F:metal ion binding"/>
    <property type="evidence" value="ECO:0007669"/>
    <property type="project" value="UniProtKB-KW"/>
</dbReference>
<evidence type="ECO:0000256" key="15">
    <source>
        <dbReference type="SAM" id="Phobius"/>
    </source>
</evidence>
<organism evidence="18 19">
    <name type="scientific">Halalkalicoccus tibetensis</name>
    <dbReference type="NCBI Taxonomy" id="175632"/>
    <lineage>
        <taxon>Archaea</taxon>
        <taxon>Methanobacteriati</taxon>
        <taxon>Methanobacteriota</taxon>
        <taxon>Stenosarchaea group</taxon>
        <taxon>Halobacteria</taxon>
        <taxon>Halobacteriales</taxon>
        <taxon>Halococcaceae</taxon>
        <taxon>Halalkalicoccus</taxon>
    </lineage>
</organism>
<dbReference type="EC" id="7.1.1.9" evidence="3"/>
<evidence type="ECO:0000256" key="8">
    <source>
        <dbReference type="ARBA" id="ARBA00022967"/>
    </source>
</evidence>
<feature type="transmembrane region" description="Helical" evidence="15">
    <location>
        <begin position="42"/>
        <end position="62"/>
    </location>
</feature>
<evidence type="ECO:0000256" key="12">
    <source>
        <dbReference type="ARBA" id="ARBA00023136"/>
    </source>
</evidence>
<dbReference type="PANTHER" id="PTHR22888:SF9">
    <property type="entry name" value="CYTOCHROME C OXIDASE SUBUNIT 2"/>
    <property type="match status" value="1"/>
</dbReference>
<gene>
    <name evidence="18" type="primary">coxB</name>
    <name evidence="18" type="ORF">ACFQGH_13325</name>
</gene>
<evidence type="ECO:0000256" key="10">
    <source>
        <dbReference type="ARBA" id="ARBA00022989"/>
    </source>
</evidence>
<dbReference type="InterPro" id="IPR014222">
    <property type="entry name" value="Cyt_c_oxidase_su2"/>
</dbReference>
<comment type="caution">
    <text evidence="18">The sequence shown here is derived from an EMBL/GenBank/DDBJ whole genome shotgun (WGS) entry which is preliminary data.</text>
</comment>
<dbReference type="AlphaFoldDB" id="A0ABD5V7Q5"/>
<keyword evidence="11" id="KW-0186">Copper</keyword>
<keyword evidence="7" id="KW-0479">Metal-binding</keyword>
<dbReference type="InterPro" id="IPR045187">
    <property type="entry name" value="CcO_II"/>
</dbReference>
<keyword evidence="9" id="KW-0249">Electron transport</keyword>
<keyword evidence="4" id="KW-0813">Transport</keyword>
<evidence type="ECO:0000256" key="7">
    <source>
        <dbReference type="ARBA" id="ARBA00022723"/>
    </source>
</evidence>
<feature type="domain" description="Cytochrome oxidase subunit II transmembrane region profile" evidence="17">
    <location>
        <begin position="12"/>
        <end position="109"/>
    </location>
</feature>
<evidence type="ECO:0000259" key="17">
    <source>
        <dbReference type="PROSITE" id="PS50999"/>
    </source>
</evidence>
<dbReference type="GO" id="GO:0004129">
    <property type="term" value="F:cytochrome-c oxidase activity"/>
    <property type="evidence" value="ECO:0007669"/>
    <property type="project" value="UniProtKB-EC"/>
</dbReference>
<dbReference type="Proteomes" id="UP001596312">
    <property type="component" value="Unassembled WGS sequence"/>
</dbReference>
<feature type="domain" description="Cytochrome oxidase subunit II copper A binding" evidence="16">
    <location>
        <begin position="117"/>
        <end position="233"/>
    </location>
</feature>
<evidence type="ECO:0000256" key="11">
    <source>
        <dbReference type="ARBA" id="ARBA00023008"/>
    </source>
</evidence>
<feature type="compositionally biased region" description="Acidic residues" evidence="14">
    <location>
        <begin position="238"/>
        <end position="299"/>
    </location>
</feature>
<protein>
    <recommendedName>
        <fullName evidence="3">cytochrome-c oxidase</fullName>
        <ecNumber evidence="3">7.1.1.9</ecNumber>
    </recommendedName>
    <alternativeName>
        <fullName evidence="13">Cytochrome c oxidase polypeptide II</fullName>
    </alternativeName>
</protein>
<evidence type="ECO:0000256" key="4">
    <source>
        <dbReference type="ARBA" id="ARBA00022448"/>
    </source>
</evidence>
<evidence type="ECO:0000256" key="6">
    <source>
        <dbReference type="ARBA" id="ARBA00022692"/>
    </source>
</evidence>
<accession>A0ABD5V7Q5</accession>
<keyword evidence="10 15" id="KW-1133">Transmembrane helix</keyword>
<dbReference type="PANTHER" id="PTHR22888">
    <property type="entry name" value="CYTOCHROME C OXIDASE, SUBUNIT II"/>
    <property type="match status" value="1"/>
</dbReference>
<name>A0ABD5V7Q5_9EURY</name>
<dbReference type="PROSITE" id="PS50857">
    <property type="entry name" value="COX2_CUA"/>
    <property type="match status" value="1"/>
</dbReference>
<evidence type="ECO:0000313" key="18">
    <source>
        <dbReference type="EMBL" id="MFC6906174.1"/>
    </source>
</evidence>
<evidence type="ECO:0000256" key="5">
    <source>
        <dbReference type="ARBA" id="ARBA00022660"/>
    </source>
</evidence>
<dbReference type="InterPro" id="IPR036257">
    <property type="entry name" value="Cyt_c_oxidase_su2_TM_sf"/>
</dbReference>
<evidence type="ECO:0000256" key="13">
    <source>
        <dbReference type="ARBA" id="ARBA00031389"/>
    </source>
</evidence>
<dbReference type="InterPro" id="IPR011759">
    <property type="entry name" value="Cyt_c_oxidase_su2_TM_dom"/>
</dbReference>
<keyword evidence="6 15" id="KW-0812">Transmembrane</keyword>
<evidence type="ECO:0000256" key="9">
    <source>
        <dbReference type="ARBA" id="ARBA00022982"/>
    </source>
</evidence>
<evidence type="ECO:0000256" key="14">
    <source>
        <dbReference type="SAM" id="MobiDB-lite"/>
    </source>
</evidence>
<comment type="subcellular location">
    <subcellularLocation>
        <location evidence="1">Membrane</location>
        <topology evidence="1">Multi-pass membrane protein</topology>
    </subcellularLocation>
</comment>
<evidence type="ECO:0000256" key="1">
    <source>
        <dbReference type="ARBA" id="ARBA00004141"/>
    </source>
</evidence>
<feature type="transmembrane region" description="Helical" evidence="15">
    <location>
        <begin position="83"/>
        <end position="102"/>
    </location>
</feature>
<dbReference type="Pfam" id="PF00116">
    <property type="entry name" value="COX2"/>
    <property type="match status" value="1"/>
</dbReference>
<dbReference type="SUPFAM" id="SSF49503">
    <property type="entry name" value="Cupredoxins"/>
    <property type="match status" value="1"/>
</dbReference>
<dbReference type="PROSITE" id="PS50999">
    <property type="entry name" value="COX2_TM"/>
    <property type="match status" value="1"/>
</dbReference>
<keyword evidence="12 15" id="KW-0472">Membrane</keyword>
<dbReference type="InterPro" id="IPR002429">
    <property type="entry name" value="CcO_II-like_C"/>
</dbReference>
<keyword evidence="5" id="KW-0679">Respiratory chain</keyword>
<evidence type="ECO:0000259" key="16">
    <source>
        <dbReference type="PROSITE" id="PS50857"/>
    </source>
</evidence>
<evidence type="ECO:0000313" key="19">
    <source>
        <dbReference type="Proteomes" id="UP001596312"/>
    </source>
</evidence>
<dbReference type="NCBIfam" id="TIGR02866">
    <property type="entry name" value="CoxB"/>
    <property type="match status" value="1"/>
</dbReference>
<dbReference type="Gene3D" id="2.60.40.420">
    <property type="entry name" value="Cupredoxins - blue copper proteins"/>
    <property type="match status" value="1"/>
</dbReference>
<dbReference type="CDD" id="cd13914">
    <property type="entry name" value="CuRO_HCO_II_like_3"/>
    <property type="match status" value="1"/>
</dbReference>
<proteinExistence type="inferred from homology"/>
<dbReference type="SUPFAM" id="SSF81464">
    <property type="entry name" value="Cytochrome c oxidase subunit II-like, transmembrane region"/>
    <property type="match status" value="1"/>
</dbReference>
<dbReference type="Pfam" id="PF02790">
    <property type="entry name" value="COX2_TM"/>
    <property type="match status" value="1"/>
</dbReference>
<keyword evidence="8" id="KW-1278">Translocase</keyword>
<evidence type="ECO:0000256" key="3">
    <source>
        <dbReference type="ARBA" id="ARBA00012949"/>
    </source>
</evidence>
<dbReference type="InterPro" id="IPR008972">
    <property type="entry name" value="Cupredoxin"/>
</dbReference>
<reference evidence="18 19" key="1">
    <citation type="journal article" date="2019" name="Int. J. Syst. Evol. Microbiol.">
        <title>The Global Catalogue of Microorganisms (GCM) 10K type strain sequencing project: providing services to taxonomists for standard genome sequencing and annotation.</title>
        <authorList>
            <consortium name="The Broad Institute Genomics Platform"/>
            <consortium name="The Broad Institute Genome Sequencing Center for Infectious Disease"/>
            <person name="Wu L."/>
            <person name="Ma J."/>
        </authorList>
    </citation>
    <scope>NUCLEOTIDE SEQUENCE [LARGE SCALE GENOMIC DNA]</scope>
    <source>
        <strain evidence="18 19">CGMCC 1.3240</strain>
    </source>
</reference>
<sequence>MKRTRSTLVGLLLAGLFLIAAEPVAAQSSINDQLIGDLNNVLLYAAIPITLLVQVILLYAVIKFRNNDEPRPTQENRRLEITWTVATAIVLLFVGLASYQVMADPFITHQHDDVPGEDDVEIDVVAYNYGWDFIYEDEGIESTGEAVIPTDTEVYFNVTADAEQNSYIHGFHVPDLGLKQDANPGETNTVKTEVYDEGEYQGYCSKYCGVGHSNMYFTLDAVGEDEYEDWVTEQQANGDDEEAEEEEMDEEAEEEEAAEDAEDAEEEEMTDDEAEEEEEEAEDTEDADDAEDDAGEDGE</sequence>
<evidence type="ECO:0000256" key="2">
    <source>
        <dbReference type="ARBA" id="ARBA00007866"/>
    </source>
</evidence>
<keyword evidence="19" id="KW-1185">Reference proteome</keyword>
<dbReference type="PRINTS" id="PR01166">
    <property type="entry name" value="CYCOXIDASEII"/>
</dbReference>
<comment type="similarity">
    <text evidence="2">Belongs to the cytochrome c oxidase subunit 2 family.</text>
</comment>
<dbReference type="Gene3D" id="1.10.287.90">
    <property type="match status" value="1"/>
</dbReference>
<dbReference type="GO" id="GO:0016020">
    <property type="term" value="C:membrane"/>
    <property type="evidence" value="ECO:0007669"/>
    <property type="project" value="UniProtKB-SubCell"/>
</dbReference>